<evidence type="ECO:0000313" key="2">
    <source>
        <dbReference type="EMBL" id="TYT73319.1"/>
    </source>
</evidence>
<evidence type="ECO:0000259" key="1">
    <source>
        <dbReference type="Pfam" id="PF13946"/>
    </source>
</evidence>
<dbReference type="Pfam" id="PF13946">
    <property type="entry name" value="DUF4214"/>
    <property type="match status" value="1"/>
</dbReference>
<gene>
    <name evidence="2" type="ORF">FIM25_15725</name>
</gene>
<dbReference type="EMBL" id="VDMB01000035">
    <property type="protein sequence ID" value="TYT73319.1"/>
    <property type="molecule type" value="Genomic_DNA"/>
</dbReference>
<evidence type="ECO:0000313" key="3">
    <source>
        <dbReference type="Proteomes" id="UP000321899"/>
    </source>
</evidence>
<sequence length="1011" mass="103940">MQVSQLYVALFGRASEGAGNKFWQGAEDMQSAAQGMVETDAAEEFYGDKYDDDAAFVEMLYLNTMNKAPDAEGLDHWVASLEGGASRGEVAAEFIAAIEDNKEIDPVGYATFNNRVAVSDYTADKVPGEDLKVSELDEFVGYVSEVTDDESTVAAAKEKVDADVPDPGVPGETITLTAGKDIILAADAELPDGLTEDDVVRSTDNNDTIKGILDNQPSKNTLDTSDEIDGGAGNNTLQVEMGKNFSGFSGSGFMKNVETVELTNNVSFARNLSFSSKGTEGVTTYVLNPGQGSIALNDVQSAEDLTVKVNDQKSGDLNIVFASGKVSGLEDSMDLAVKNVGSAAQHFCNKADIAQQNVTVKAVGIEHTTVNLEGNNYLNLAQAASKTLTFTGEGSASITAVAPALSAFDASSVNGKITADLTDVTQNRLQDIKFSKGNLSQVEVNATSLNIAANIEGSTAGLSVLKINHGAGNHTLAPVMKDVEAAVFVGTAASANINFVGAGVTGLAAVTIAGTGNRTFADMVNNDTMTIKAANNAQGNVVYDGFGVLNVQTVAPTIALPCCSSSKLGEIAPTNSNLTVNSINASLVNVDIVAHSRFGGEVQINSLESDMVTLNVASAKATADITAVAVLGTPAFVSGEELTAFTGTLSASHANSVLIDAAGDIGQFNFTDDNVFEGFGTAADAAEMNFAKAQQLSGKVANANIKLIAPDLETIDLSGVRGYALITEDSSLASLESVSAVGITGVLSIAAEMESLASATFVGSGAVDLTGATIEGTDSGFLNGAIATDGTDADSFISDMSLGDATAAGSEALNVDYDASALTGRFAVSVAEYNGTGSTASVTGSRISTNFIEVEARDTITVRGGSSSDYIGITLNEGGTATLTGGAGRDIFEVAGTSGENSYVLIEDFVAGRDVLLGATDDGWQGVTAGSTAGDVDATAMSSIADDMNGFDRFSNITATDIKVVAFAADGSSTANTVGVLYNNDVWVIADGTNNEMLIQLQGLTNYELIA</sequence>
<organism evidence="2 3">
    <name type="scientific">Desulfobotulus mexicanus</name>
    <dbReference type="NCBI Taxonomy" id="2586642"/>
    <lineage>
        <taxon>Bacteria</taxon>
        <taxon>Pseudomonadati</taxon>
        <taxon>Thermodesulfobacteriota</taxon>
        <taxon>Desulfobacteria</taxon>
        <taxon>Desulfobacterales</taxon>
        <taxon>Desulfobacteraceae</taxon>
        <taxon>Desulfobotulus</taxon>
    </lineage>
</organism>
<comment type="caution">
    <text evidence="2">The sequence shown here is derived from an EMBL/GenBank/DDBJ whole genome shotgun (WGS) entry which is preliminary data.</text>
</comment>
<protein>
    <submittedName>
        <fullName evidence="2">DUF4214 domain-containing protein</fullName>
    </submittedName>
</protein>
<accession>A0A5S5MCD9</accession>
<dbReference type="Proteomes" id="UP000321899">
    <property type="component" value="Unassembled WGS sequence"/>
</dbReference>
<keyword evidence="3" id="KW-1185">Reference proteome</keyword>
<dbReference type="AlphaFoldDB" id="A0A5S5MCD9"/>
<feature type="domain" description="DUF4214" evidence="1">
    <location>
        <begin position="33"/>
        <end position="100"/>
    </location>
</feature>
<proteinExistence type="predicted"/>
<name>A0A5S5MCD9_9BACT</name>
<reference evidence="2 3" key="1">
    <citation type="submission" date="2019-06" db="EMBL/GenBank/DDBJ databases">
        <title>Desulfobotulus mexicanus sp. nov., a novel sulfate-reducing bacterium isolated from the sediment of an alkaline crater lake in Mexico.</title>
        <authorList>
            <person name="Hirschler-Rea A."/>
        </authorList>
    </citation>
    <scope>NUCLEOTIDE SEQUENCE [LARGE SCALE GENOMIC DNA]</scope>
    <source>
        <strain evidence="2 3">PAR22N</strain>
    </source>
</reference>
<dbReference type="InterPro" id="IPR025282">
    <property type="entry name" value="DUF4214"/>
</dbReference>
<dbReference type="OrthoDB" id="5506679at2"/>